<dbReference type="SUPFAM" id="SSF81901">
    <property type="entry name" value="HCP-like"/>
    <property type="match status" value="1"/>
</dbReference>
<name>A0A3G4ZWN6_9VIRU</name>
<gene>
    <name evidence="1" type="ORF">Edafosvirus2_8</name>
</gene>
<reference evidence="1" key="1">
    <citation type="submission" date="2018-10" db="EMBL/GenBank/DDBJ databases">
        <title>Hidden diversity of soil giant viruses.</title>
        <authorList>
            <person name="Schulz F."/>
            <person name="Alteio L."/>
            <person name="Goudeau D."/>
            <person name="Ryan E.M."/>
            <person name="Malmstrom R.R."/>
            <person name="Blanchard J."/>
            <person name="Woyke T."/>
        </authorList>
    </citation>
    <scope>NUCLEOTIDE SEQUENCE</scope>
    <source>
        <strain evidence="1">EDV1</strain>
    </source>
</reference>
<evidence type="ECO:0000313" key="1">
    <source>
        <dbReference type="EMBL" id="AYV77829.1"/>
    </source>
</evidence>
<proteinExistence type="predicted"/>
<dbReference type="Gene3D" id="1.25.40.10">
    <property type="entry name" value="Tetratricopeptide repeat domain"/>
    <property type="match status" value="1"/>
</dbReference>
<accession>A0A3G4ZWN6</accession>
<evidence type="ECO:0008006" key="2">
    <source>
        <dbReference type="Google" id="ProtNLM"/>
    </source>
</evidence>
<sequence length="183" mass="22197">MTFIQLAENENNFREASIWYKKLLMLYNKPNICNSEKTLRVDILKKLSDIHLIKLDEYNKAQMYIFKYIINKQPILIKHKLNKKDRQIIKNKNIAKIYNLANNYYDNKQIDNAIRLYIYAAKMHDCMSMYKLGIIYLRDLHNPKLAVKWHMQYLEINEKQKNIIVKHVYEIQDDVDVEDWIIL</sequence>
<dbReference type="InterPro" id="IPR011990">
    <property type="entry name" value="TPR-like_helical_dom_sf"/>
</dbReference>
<dbReference type="EMBL" id="MK072067">
    <property type="protein sequence ID" value="AYV77829.1"/>
    <property type="molecule type" value="Genomic_DNA"/>
</dbReference>
<organism evidence="1">
    <name type="scientific">Edafosvirus sp</name>
    <dbReference type="NCBI Taxonomy" id="2487765"/>
    <lineage>
        <taxon>Viruses</taxon>
        <taxon>Varidnaviria</taxon>
        <taxon>Bamfordvirae</taxon>
        <taxon>Nucleocytoviricota</taxon>
        <taxon>Megaviricetes</taxon>
        <taxon>Imitervirales</taxon>
        <taxon>Mimiviridae</taxon>
        <taxon>Klosneuvirinae</taxon>
    </lineage>
</organism>
<protein>
    <recommendedName>
        <fullName evidence="2">Tetratricopeptide repeat protein</fullName>
    </recommendedName>
</protein>